<feature type="domain" description="Thioesterase" evidence="1">
    <location>
        <begin position="708"/>
        <end position="765"/>
    </location>
</feature>
<dbReference type="SUPFAM" id="SSF53474">
    <property type="entry name" value="alpha/beta-Hydrolases"/>
    <property type="match status" value="2"/>
</dbReference>
<evidence type="ECO:0000259" key="1">
    <source>
        <dbReference type="Pfam" id="PF00975"/>
    </source>
</evidence>
<dbReference type="Proteomes" id="UP000708148">
    <property type="component" value="Unassembled WGS sequence"/>
</dbReference>
<sequence length="844" mass="92486">IMDTPRPDQVRAPHPEAAAASEEECMELLEMILGALGRDALGLGSSIDHPRESDEWKKMSLDEKYQFFAPIWRVMRAENMTAEEVKDQINHVALAVKQGSSASDMRSHSFSGKLLNSQVVYFRAAERGACDYVDDGRHNGRPHGVCWVDLCQDLEVVDVPGDHFSLLRQEPKDMSIIVNALKRKLIPLGWKEQVRRQRKEYKMTQEELQDLDRYLEDMGVKDDNLRHRLQGALPWVDEEDLAKASTASSSTLPAIIRLNNPSASGSALPPLFVVHDAAGGLGGMRGAFSHMERPCYGLLLQEATLKASLQTVPDLAALYLAAIRSRRARGPYVIGGVGMGCVIAYEVAAQLQARREVVEVALMFEDSQLREAWVVSRQPWFRLCKLIERERPDVDVAEYVSQGLMLAHEGPERQMEYILSLAPAHMERRQWDELIREASQDGGASGYGWEETLSAWVALYPLTASGGAKQPKLSEFIVTMHSLENLDRQLEHLSAAFKPPGDGQAAWDEAVNGIISRVSFFKHLTSRYKPGALFRGEPLFLHTDSSCTARDIAAGWAAASLKPIGMFLQPAVACRLEGRGPGAAKGVAGQIEFAIASAVRRLSTAREARSRSLALEQGRAFSPGGPPRRQDVTVLATALNEHCAESQYALSSPNAILSQRGGIGRTGGPLTSLPAWVVHDEKGDTGGFVKRMAEALPFPCYGLSMGPGAQACASIDDLASGYADLIVGMQPQGPYLIAGCSLVGCVLAFCVGCRLERRGTGAGLILLDGACTLPSIPLHEPMWYGLFYSLREMGTLKAGIGDFVERMRAASTPAEQLQKLRTYKPAQGVDDDRWRARHPSYNQL</sequence>
<feature type="non-terminal residue" evidence="2">
    <location>
        <position position="1"/>
    </location>
</feature>
<dbReference type="AlphaFoldDB" id="A0A8S1IRQ7"/>
<organism evidence="2 3">
    <name type="scientific">Ostreobium quekettii</name>
    <dbReference type="NCBI Taxonomy" id="121088"/>
    <lineage>
        <taxon>Eukaryota</taxon>
        <taxon>Viridiplantae</taxon>
        <taxon>Chlorophyta</taxon>
        <taxon>core chlorophytes</taxon>
        <taxon>Ulvophyceae</taxon>
        <taxon>TCBD clade</taxon>
        <taxon>Bryopsidales</taxon>
        <taxon>Ostreobineae</taxon>
        <taxon>Ostreobiaceae</taxon>
        <taxon>Ostreobium</taxon>
    </lineage>
</organism>
<protein>
    <recommendedName>
        <fullName evidence="1">Thioesterase domain-containing protein</fullName>
    </recommendedName>
</protein>
<dbReference type="Pfam" id="PF00975">
    <property type="entry name" value="Thioesterase"/>
    <property type="match status" value="2"/>
</dbReference>
<evidence type="ECO:0000313" key="3">
    <source>
        <dbReference type="Proteomes" id="UP000708148"/>
    </source>
</evidence>
<proteinExistence type="predicted"/>
<dbReference type="Gene3D" id="3.40.50.1820">
    <property type="entry name" value="alpha/beta hydrolase"/>
    <property type="match status" value="3"/>
</dbReference>
<evidence type="ECO:0000313" key="2">
    <source>
        <dbReference type="EMBL" id="CAD7696942.1"/>
    </source>
</evidence>
<dbReference type="InterPro" id="IPR029058">
    <property type="entry name" value="AB_hydrolase_fold"/>
</dbReference>
<dbReference type="InterPro" id="IPR001031">
    <property type="entry name" value="Thioesterase"/>
</dbReference>
<feature type="domain" description="Thioesterase" evidence="1">
    <location>
        <begin position="301"/>
        <end position="359"/>
    </location>
</feature>
<comment type="caution">
    <text evidence="2">The sequence shown here is derived from an EMBL/GenBank/DDBJ whole genome shotgun (WGS) entry which is preliminary data.</text>
</comment>
<gene>
    <name evidence="2" type="ORF">OSTQU699_LOCUS2302</name>
</gene>
<name>A0A8S1IRQ7_9CHLO</name>
<reference evidence="2" key="1">
    <citation type="submission" date="2020-12" db="EMBL/GenBank/DDBJ databases">
        <authorList>
            <person name="Iha C."/>
        </authorList>
    </citation>
    <scope>NUCLEOTIDE SEQUENCE</scope>
</reference>
<keyword evidence="3" id="KW-1185">Reference proteome</keyword>
<dbReference type="OrthoDB" id="548296at2759"/>
<accession>A0A8S1IRQ7</accession>
<dbReference type="EMBL" id="CAJHUC010000580">
    <property type="protein sequence ID" value="CAD7696942.1"/>
    <property type="molecule type" value="Genomic_DNA"/>
</dbReference>